<dbReference type="GO" id="GO:0000976">
    <property type="term" value="F:transcription cis-regulatory region binding"/>
    <property type="evidence" value="ECO:0007669"/>
    <property type="project" value="TreeGrafter"/>
</dbReference>
<evidence type="ECO:0000259" key="4">
    <source>
        <dbReference type="PROSITE" id="PS50932"/>
    </source>
</evidence>
<dbReference type="Gene3D" id="3.40.50.2300">
    <property type="match status" value="2"/>
</dbReference>
<accession>A0AAU9DCM2</accession>
<keyword evidence="2" id="KW-0238">DNA-binding</keyword>
<gene>
    <name evidence="5" type="primary">rbsR</name>
    <name evidence="5" type="ORF">HLVA_16390</name>
</gene>
<dbReference type="PROSITE" id="PS50932">
    <property type="entry name" value="HTH_LACI_2"/>
    <property type="match status" value="1"/>
</dbReference>
<organism evidence="5 6">
    <name type="scientific">Haliovirga abyssi</name>
    <dbReference type="NCBI Taxonomy" id="2996794"/>
    <lineage>
        <taxon>Bacteria</taxon>
        <taxon>Fusobacteriati</taxon>
        <taxon>Fusobacteriota</taxon>
        <taxon>Fusobacteriia</taxon>
        <taxon>Fusobacteriales</taxon>
        <taxon>Haliovirgaceae</taxon>
        <taxon>Haliovirga</taxon>
    </lineage>
</organism>
<dbReference type="PANTHER" id="PTHR30146">
    <property type="entry name" value="LACI-RELATED TRANSCRIPTIONAL REPRESSOR"/>
    <property type="match status" value="1"/>
</dbReference>
<feature type="domain" description="HTH lacI-type" evidence="4">
    <location>
        <begin position="3"/>
        <end position="57"/>
    </location>
</feature>
<evidence type="ECO:0000256" key="3">
    <source>
        <dbReference type="ARBA" id="ARBA00023163"/>
    </source>
</evidence>
<dbReference type="InterPro" id="IPR000843">
    <property type="entry name" value="HTH_LacI"/>
</dbReference>
<dbReference type="SUPFAM" id="SSF53822">
    <property type="entry name" value="Periplasmic binding protein-like I"/>
    <property type="match status" value="1"/>
</dbReference>
<protein>
    <submittedName>
        <fullName evidence="5">LacI family transcriptional regulator</fullName>
    </submittedName>
</protein>
<proteinExistence type="predicted"/>
<dbReference type="InterPro" id="IPR028082">
    <property type="entry name" value="Peripla_BP_I"/>
</dbReference>
<evidence type="ECO:0000313" key="5">
    <source>
        <dbReference type="EMBL" id="BDU51070.1"/>
    </source>
</evidence>
<name>A0AAU9DCM2_9FUSO</name>
<dbReference type="Pfam" id="PF00356">
    <property type="entry name" value="LacI"/>
    <property type="match status" value="1"/>
</dbReference>
<dbReference type="PANTHER" id="PTHR30146:SF109">
    <property type="entry name" value="HTH-TYPE TRANSCRIPTIONAL REGULATOR GALS"/>
    <property type="match status" value="1"/>
</dbReference>
<dbReference type="InterPro" id="IPR010982">
    <property type="entry name" value="Lambda_DNA-bd_dom_sf"/>
</dbReference>
<dbReference type="GO" id="GO:0003700">
    <property type="term" value="F:DNA-binding transcription factor activity"/>
    <property type="evidence" value="ECO:0007669"/>
    <property type="project" value="TreeGrafter"/>
</dbReference>
<reference evidence="5 6" key="1">
    <citation type="submission" date="2022-11" db="EMBL/GenBank/DDBJ databases">
        <title>Haliovirga abyssi gen. nov., sp. nov., a mesophilic fermentative bacterium isolated from the Iheya North hydrothermal field and the proposal of Haliovirgaceae fam. nov.</title>
        <authorList>
            <person name="Miyazaki U."/>
            <person name="Tame A."/>
            <person name="Miyazaki J."/>
            <person name="Takai K."/>
            <person name="Sawayama S."/>
            <person name="Kitajima M."/>
            <person name="Okamoto A."/>
            <person name="Nakagawa S."/>
        </authorList>
    </citation>
    <scope>NUCLEOTIDE SEQUENCE [LARGE SCALE GENOMIC DNA]</scope>
    <source>
        <strain evidence="5 6">IC12</strain>
    </source>
</reference>
<evidence type="ECO:0000256" key="2">
    <source>
        <dbReference type="ARBA" id="ARBA00023125"/>
    </source>
</evidence>
<dbReference type="InterPro" id="IPR046335">
    <property type="entry name" value="LacI/GalR-like_sensor"/>
</dbReference>
<dbReference type="SUPFAM" id="SSF47413">
    <property type="entry name" value="lambda repressor-like DNA-binding domains"/>
    <property type="match status" value="1"/>
</dbReference>
<keyword evidence="6" id="KW-1185">Reference proteome</keyword>
<dbReference type="RefSeq" id="WP_307903912.1">
    <property type="nucleotide sequence ID" value="NZ_AP027059.1"/>
</dbReference>
<dbReference type="Gene3D" id="1.10.260.40">
    <property type="entry name" value="lambda repressor-like DNA-binding domains"/>
    <property type="match status" value="1"/>
</dbReference>
<dbReference type="SMART" id="SM00354">
    <property type="entry name" value="HTH_LACI"/>
    <property type="match status" value="1"/>
</dbReference>
<dbReference type="Pfam" id="PF13377">
    <property type="entry name" value="Peripla_BP_3"/>
    <property type="match status" value="1"/>
</dbReference>
<evidence type="ECO:0000256" key="1">
    <source>
        <dbReference type="ARBA" id="ARBA00023015"/>
    </source>
</evidence>
<dbReference type="AlphaFoldDB" id="A0AAU9DCM2"/>
<sequence length="332" mass="37481">MGVTIKDIAIKLNISKAAVSKALNDKEDISIELKDKVKKTAKEMGYSPNYFAKKLATKKSNTLGVFILGKENLKGEEYYGYKFLDGIIETAVSYAYDILVFSENKNKSYTEIIREKMVEGVIFIGVDSEDKKINSVKDLLLPISIIDFHLKGENISFLSSDSYKGVKSVIDYLTELGHEKIGIIIGGEAEISKRRYFAYKKILESKNLFHKKYVYEGDFTKKSGYEIGKRLFRKKDRPTAIFSVSDLMAIGFIEGVKANGMKIPEDISVVGFDNIGFGYYSNPSLTTVDQNPLEIGQMAVKYIMDVIENKNVNNEILIEPKLIKRKSCKKIK</sequence>
<dbReference type="EMBL" id="AP027059">
    <property type="protein sequence ID" value="BDU51070.1"/>
    <property type="molecule type" value="Genomic_DNA"/>
</dbReference>
<keyword evidence="1" id="KW-0805">Transcription regulation</keyword>
<keyword evidence="3" id="KW-0804">Transcription</keyword>
<evidence type="ECO:0000313" key="6">
    <source>
        <dbReference type="Proteomes" id="UP001321582"/>
    </source>
</evidence>
<dbReference type="CDD" id="cd06267">
    <property type="entry name" value="PBP1_LacI_sugar_binding-like"/>
    <property type="match status" value="1"/>
</dbReference>
<dbReference type="Proteomes" id="UP001321582">
    <property type="component" value="Chromosome"/>
</dbReference>
<dbReference type="KEGG" id="haby:HLVA_16390"/>
<dbReference type="CDD" id="cd01392">
    <property type="entry name" value="HTH_LacI"/>
    <property type="match status" value="1"/>
</dbReference>